<evidence type="ECO:0000313" key="3">
    <source>
        <dbReference type="Proteomes" id="UP000774326"/>
    </source>
</evidence>
<comment type="caution">
    <text evidence="2">The sequence shown here is derived from an EMBL/GenBank/DDBJ whole genome shotgun (WGS) entry which is preliminary data.</text>
</comment>
<evidence type="ECO:0000313" key="2">
    <source>
        <dbReference type="EMBL" id="KAH3676455.1"/>
    </source>
</evidence>
<dbReference type="EMBL" id="JAEUBG010005277">
    <property type="protein sequence ID" value="KAH3676455.1"/>
    <property type="molecule type" value="Genomic_DNA"/>
</dbReference>
<feature type="transmembrane region" description="Helical" evidence="1">
    <location>
        <begin position="26"/>
        <end position="43"/>
    </location>
</feature>
<reference evidence="2" key="1">
    <citation type="journal article" date="2021" name="Open Biol.">
        <title>Shared evolutionary footprints suggest mitochondrial oxidative damage underlies multiple complex I losses in fungi.</title>
        <authorList>
            <person name="Schikora-Tamarit M.A."/>
            <person name="Marcet-Houben M."/>
            <person name="Nosek J."/>
            <person name="Gabaldon T."/>
        </authorList>
    </citation>
    <scope>NUCLEOTIDE SEQUENCE</scope>
    <source>
        <strain evidence="2">CBS2887</strain>
    </source>
</reference>
<sequence length="193" mass="22369">MWLITTTTAVFLMIMAVPVIRVFIAIRATAVITVIFFIFLFLIRSNFLQISLDQIITSFFPPLEMSSEQTLSESSQLTKGITKTNRIEFILFNDKPVLVQQNNVRQFTVSVENLFAFAHGTCQGDIDTSVRMDDFAIDVFDFWRIKFNVDTRFLSSFQGGFFLEIFHSILFDFFLDFLLDVSDELLHCSFEVY</sequence>
<organism evidence="2 3">
    <name type="scientific">Wickerhamomyces pijperi</name>
    <name type="common">Yeast</name>
    <name type="synonym">Pichia pijperi</name>
    <dbReference type="NCBI Taxonomy" id="599730"/>
    <lineage>
        <taxon>Eukaryota</taxon>
        <taxon>Fungi</taxon>
        <taxon>Dikarya</taxon>
        <taxon>Ascomycota</taxon>
        <taxon>Saccharomycotina</taxon>
        <taxon>Saccharomycetes</taxon>
        <taxon>Phaffomycetales</taxon>
        <taxon>Wickerhamomycetaceae</taxon>
        <taxon>Wickerhamomyces</taxon>
    </lineage>
</organism>
<dbReference type="Proteomes" id="UP000774326">
    <property type="component" value="Unassembled WGS sequence"/>
</dbReference>
<accession>A0A9P8PRW4</accession>
<keyword evidence="1" id="KW-0472">Membrane</keyword>
<gene>
    <name evidence="2" type="ORF">WICPIJ_009111</name>
</gene>
<proteinExistence type="predicted"/>
<reference evidence="2" key="2">
    <citation type="submission" date="2021-01" db="EMBL/GenBank/DDBJ databases">
        <authorList>
            <person name="Schikora-Tamarit M.A."/>
        </authorList>
    </citation>
    <scope>NUCLEOTIDE SEQUENCE</scope>
    <source>
        <strain evidence="2">CBS2887</strain>
    </source>
</reference>
<keyword evidence="1" id="KW-1133">Transmembrane helix</keyword>
<keyword evidence="1" id="KW-0812">Transmembrane</keyword>
<protein>
    <submittedName>
        <fullName evidence="2">Uncharacterized protein</fullName>
    </submittedName>
</protein>
<name>A0A9P8PRW4_WICPI</name>
<dbReference type="AlphaFoldDB" id="A0A9P8PRW4"/>
<evidence type="ECO:0000256" key="1">
    <source>
        <dbReference type="SAM" id="Phobius"/>
    </source>
</evidence>
<keyword evidence="3" id="KW-1185">Reference proteome</keyword>